<dbReference type="Gene3D" id="3.30.70.1230">
    <property type="entry name" value="Nucleotide cyclase"/>
    <property type="match status" value="1"/>
</dbReference>
<dbReference type="InterPro" id="IPR001054">
    <property type="entry name" value="A/G_cyclase"/>
</dbReference>
<evidence type="ECO:0000256" key="2">
    <source>
        <dbReference type="ARBA" id="ARBA00001936"/>
    </source>
</evidence>
<dbReference type="GO" id="GO:0006171">
    <property type="term" value="P:cAMP biosynthetic process"/>
    <property type="evidence" value="ECO:0007669"/>
    <property type="project" value="UniProtKB-KW"/>
</dbReference>
<dbReference type="GO" id="GO:0005886">
    <property type="term" value="C:plasma membrane"/>
    <property type="evidence" value="ECO:0007669"/>
    <property type="project" value="UniProtKB-SubCell"/>
</dbReference>
<dbReference type="PANTHER" id="PTHR45627:SF7">
    <property type="entry name" value="ADENYLATE CYCLASE TYPE 5"/>
    <property type="match status" value="1"/>
</dbReference>
<proteinExistence type="inferred from homology"/>
<gene>
    <name evidence="27" type="ORF">CIB84_000268</name>
</gene>
<dbReference type="AlphaFoldDB" id="A0A2P4THZ0"/>
<feature type="domain" description="Guanylate cyclase" evidence="26">
    <location>
        <begin position="1"/>
        <end position="127"/>
    </location>
</feature>
<dbReference type="GO" id="GO:0035556">
    <property type="term" value="P:intracellular signal transduction"/>
    <property type="evidence" value="ECO:0007669"/>
    <property type="project" value="InterPro"/>
</dbReference>
<dbReference type="FunFam" id="3.30.70.1230:FF:000114">
    <property type="entry name" value="Adenylate cyclase 8 (brain)"/>
    <property type="match status" value="1"/>
</dbReference>
<evidence type="ECO:0000256" key="1">
    <source>
        <dbReference type="ARBA" id="ARBA00001593"/>
    </source>
</evidence>
<evidence type="ECO:0000256" key="18">
    <source>
        <dbReference type="ARBA" id="ARBA00023239"/>
    </source>
</evidence>
<dbReference type="InterPro" id="IPR029787">
    <property type="entry name" value="Nucleotide_cyclase"/>
</dbReference>
<keyword evidence="17" id="KW-0472">Membrane</keyword>
<comment type="cofactor">
    <cofactor evidence="3">
        <name>Mg(2+)</name>
        <dbReference type="ChEBI" id="CHEBI:18420"/>
    </cofactor>
</comment>
<evidence type="ECO:0000256" key="8">
    <source>
        <dbReference type="ARBA" id="ARBA00022553"/>
    </source>
</evidence>
<evidence type="ECO:0000256" key="9">
    <source>
        <dbReference type="ARBA" id="ARBA00022692"/>
    </source>
</evidence>
<evidence type="ECO:0000256" key="11">
    <source>
        <dbReference type="ARBA" id="ARBA00022741"/>
    </source>
</evidence>
<evidence type="ECO:0000256" key="16">
    <source>
        <dbReference type="ARBA" id="ARBA00023069"/>
    </source>
</evidence>
<accession>A0A2P4THZ0</accession>
<dbReference type="GO" id="GO:0007189">
    <property type="term" value="P:adenylate cyclase-activating G protein-coupled receptor signaling pathway"/>
    <property type="evidence" value="ECO:0007669"/>
    <property type="project" value="TreeGrafter"/>
</dbReference>
<keyword evidence="13" id="KW-0460">Magnesium</keyword>
<evidence type="ECO:0000256" key="24">
    <source>
        <dbReference type="ARBA" id="ARBA00046177"/>
    </source>
</evidence>
<reference evidence="27 28" key="1">
    <citation type="submission" date="2018-01" db="EMBL/GenBank/DDBJ databases">
        <title>Comparison of the Chinese Bamboo Partridge and Red Junglefowl genome sequences highlights the importance of demography in genome evolution.</title>
        <authorList>
            <person name="Tiley G.P."/>
            <person name="Kimball R.T."/>
            <person name="Braun E.L."/>
            <person name="Burleigh J.G."/>
        </authorList>
    </citation>
    <scope>NUCLEOTIDE SEQUENCE [LARGE SCALE GENOMIC DNA]</scope>
    <source>
        <strain evidence="27">RTK389</strain>
        <tissue evidence="27">Blood</tissue>
    </source>
</reference>
<evidence type="ECO:0000256" key="19">
    <source>
        <dbReference type="ARBA" id="ARBA00023273"/>
    </source>
</evidence>
<dbReference type="Proteomes" id="UP000237246">
    <property type="component" value="Unassembled WGS sequence"/>
</dbReference>
<dbReference type="OrthoDB" id="6147412at2759"/>
<name>A0A2P4THZ0_BAMTH</name>
<dbReference type="GO" id="GO:0004016">
    <property type="term" value="F:adenylate cyclase activity"/>
    <property type="evidence" value="ECO:0007669"/>
    <property type="project" value="UniProtKB-EC"/>
</dbReference>
<organism evidence="27 28">
    <name type="scientific">Bambusicola thoracicus</name>
    <name type="common">Chinese bamboo-partridge</name>
    <name type="synonym">Perdix thoracica</name>
    <dbReference type="NCBI Taxonomy" id="9083"/>
    <lineage>
        <taxon>Eukaryota</taxon>
        <taxon>Metazoa</taxon>
        <taxon>Chordata</taxon>
        <taxon>Craniata</taxon>
        <taxon>Vertebrata</taxon>
        <taxon>Euteleostomi</taxon>
        <taxon>Archelosauria</taxon>
        <taxon>Archosauria</taxon>
        <taxon>Dinosauria</taxon>
        <taxon>Saurischia</taxon>
        <taxon>Theropoda</taxon>
        <taxon>Coelurosauria</taxon>
        <taxon>Aves</taxon>
        <taxon>Neognathae</taxon>
        <taxon>Galloanserae</taxon>
        <taxon>Galliformes</taxon>
        <taxon>Phasianidae</taxon>
        <taxon>Perdicinae</taxon>
        <taxon>Bambusicola</taxon>
    </lineage>
</organism>
<evidence type="ECO:0000256" key="4">
    <source>
        <dbReference type="ARBA" id="ARBA00004138"/>
    </source>
</evidence>
<dbReference type="InterPro" id="IPR018297">
    <property type="entry name" value="A/G_cyclase_CS"/>
</dbReference>
<comment type="cofactor">
    <cofactor evidence="2">
        <name>Mn(2+)</name>
        <dbReference type="ChEBI" id="CHEBI:29035"/>
    </cofactor>
</comment>
<keyword evidence="12" id="KW-0067">ATP-binding</keyword>
<dbReference type="InterPro" id="IPR009398">
    <property type="entry name" value="Adcy_conserved_dom"/>
</dbReference>
<keyword evidence="11" id="KW-0547">Nucleotide-binding</keyword>
<dbReference type="GO" id="GO:0046872">
    <property type="term" value="F:metal ion binding"/>
    <property type="evidence" value="ECO:0007669"/>
    <property type="project" value="UniProtKB-KW"/>
</dbReference>
<dbReference type="CDD" id="cd07302">
    <property type="entry name" value="CHD"/>
    <property type="match status" value="1"/>
</dbReference>
<keyword evidence="8" id="KW-0597">Phosphoprotein</keyword>
<dbReference type="GO" id="GO:0005929">
    <property type="term" value="C:cilium"/>
    <property type="evidence" value="ECO:0007669"/>
    <property type="project" value="UniProtKB-SubCell"/>
</dbReference>
<dbReference type="SMART" id="SM00044">
    <property type="entry name" value="CYCc"/>
    <property type="match status" value="1"/>
</dbReference>
<keyword evidence="19" id="KW-0966">Cell projection</keyword>
<evidence type="ECO:0000256" key="12">
    <source>
        <dbReference type="ARBA" id="ARBA00022840"/>
    </source>
</evidence>
<feature type="non-terminal residue" evidence="27">
    <location>
        <position position="1"/>
    </location>
</feature>
<dbReference type="Pfam" id="PF06327">
    <property type="entry name" value="Adcy_cons_dom"/>
    <property type="match status" value="1"/>
</dbReference>
<evidence type="ECO:0000256" key="3">
    <source>
        <dbReference type="ARBA" id="ARBA00001946"/>
    </source>
</evidence>
<evidence type="ECO:0000256" key="22">
    <source>
        <dbReference type="ARBA" id="ARBA00042046"/>
    </source>
</evidence>
<keyword evidence="7" id="KW-0488">Methylation</keyword>
<keyword evidence="18 25" id="KW-0456">Lyase</keyword>
<dbReference type="EMBL" id="PPHD01000105">
    <property type="protein sequence ID" value="POI35981.1"/>
    <property type="molecule type" value="Genomic_DNA"/>
</dbReference>
<comment type="catalytic activity">
    <reaction evidence="1">
        <text>ATP = 3',5'-cyclic AMP + diphosphate</text>
        <dbReference type="Rhea" id="RHEA:15389"/>
        <dbReference type="ChEBI" id="CHEBI:30616"/>
        <dbReference type="ChEBI" id="CHEBI:33019"/>
        <dbReference type="ChEBI" id="CHEBI:58165"/>
        <dbReference type="EC" id="4.6.1.1"/>
    </reaction>
</comment>
<evidence type="ECO:0000313" key="27">
    <source>
        <dbReference type="EMBL" id="POI35981.1"/>
    </source>
</evidence>
<dbReference type="PANTHER" id="PTHR45627">
    <property type="entry name" value="ADENYLATE CYCLASE TYPE 1"/>
    <property type="match status" value="1"/>
</dbReference>
<evidence type="ECO:0000256" key="15">
    <source>
        <dbReference type="ARBA" id="ARBA00022998"/>
    </source>
</evidence>
<evidence type="ECO:0000256" key="14">
    <source>
        <dbReference type="ARBA" id="ARBA00022989"/>
    </source>
</evidence>
<dbReference type="EC" id="4.6.1.1" evidence="6"/>
<evidence type="ECO:0000256" key="7">
    <source>
        <dbReference type="ARBA" id="ARBA00022481"/>
    </source>
</evidence>
<dbReference type="SUPFAM" id="SSF55073">
    <property type="entry name" value="Nucleotide cyclase"/>
    <property type="match status" value="1"/>
</dbReference>
<comment type="caution">
    <text evidence="27">The sequence shown here is derived from an EMBL/GenBank/DDBJ whole genome shotgun (WGS) entry which is preliminary data.</text>
</comment>
<evidence type="ECO:0000256" key="13">
    <source>
        <dbReference type="ARBA" id="ARBA00022842"/>
    </source>
</evidence>
<comment type="subcellular location">
    <subcellularLocation>
        <location evidence="5">Cell membrane</location>
        <topology evidence="5">Multi-pass membrane protein</topology>
    </subcellularLocation>
    <subcellularLocation>
        <location evidence="4">Cell projection</location>
        <location evidence="4">Cilium</location>
    </subcellularLocation>
</comment>
<dbReference type="PROSITE" id="PS50125">
    <property type="entry name" value="GUANYLATE_CYCLASE_2"/>
    <property type="match status" value="1"/>
</dbReference>
<keyword evidence="16" id="KW-0969">Cilium</keyword>
<sequence>ILFADIEGFTSLASQCTAQELVMTLNELFARFDKLAAENHCLRIKILGDCYYCVSGLPEARADHAHCCVEMGMDMIEAISLVREVTGVNVNMRVGIHSGRVHCGVLGLRKWQFDVWSNDVTLANHMEAGGKAGRIHITKATLNYLNGDYEVELGFGGERNAYLKEHSIETFLIVRCSQKRVRCSLPSCVENAMLVPTEKGVGYSHVSLSFVFQKDEKATIAKMNRQRTNSISHNPPHWGVDRPFYNHLGAHQVSKEMKRMVFAVLRASSKCG</sequence>
<evidence type="ECO:0000256" key="17">
    <source>
        <dbReference type="ARBA" id="ARBA00023136"/>
    </source>
</evidence>
<evidence type="ECO:0000256" key="25">
    <source>
        <dbReference type="RuleBase" id="RU000405"/>
    </source>
</evidence>
<dbReference type="PROSITE" id="PS00452">
    <property type="entry name" value="GUANYLATE_CYCLASE_1"/>
    <property type="match status" value="1"/>
</dbReference>
<dbReference type="GO" id="GO:0005524">
    <property type="term" value="F:ATP binding"/>
    <property type="evidence" value="ECO:0007669"/>
    <property type="project" value="UniProtKB-KW"/>
</dbReference>
<evidence type="ECO:0000256" key="23">
    <source>
        <dbReference type="ARBA" id="ARBA00042065"/>
    </source>
</evidence>
<keyword evidence="10" id="KW-0479">Metal-binding</keyword>
<dbReference type="Pfam" id="PF00211">
    <property type="entry name" value="Guanylate_cyc"/>
    <property type="match status" value="1"/>
</dbReference>
<keyword evidence="15" id="KW-0115">cAMP biosynthesis</keyword>
<evidence type="ECO:0000256" key="10">
    <source>
        <dbReference type="ARBA" id="ARBA00022723"/>
    </source>
</evidence>
<protein>
    <recommendedName>
        <fullName evidence="20">Adenylate cyclase type 5</fullName>
        <ecNumber evidence="6">4.6.1.1</ecNumber>
    </recommendedName>
    <alternativeName>
        <fullName evidence="23">ATP pyrophosphate-lyase 5</fullName>
    </alternativeName>
    <alternativeName>
        <fullName evidence="22">Adenylate cyclase type V</fullName>
    </alternativeName>
    <alternativeName>
        <fullName evidence="21">Adenylyl cyclase 5</fullName>
    </alternativeName>
</protein>
<evidence type="ECO:0000256" key="6">
    <source>
        <dbReference type="ARBA" id="ARBA00012201"/>
    </source>
</evidence>
<evidence type="ECO:0000256" key="21">
    <source>
        <dbReference type="ARBA" id="ARBA00041988"/>
    </source>
</evidence>
<evidence type="ECO:0000256" key="5">
    <source>
        <dbReference type="ARBA" id="ARBA00004651"/>
    </source>
</evidence>
<comment type="similarity">
    <text evidence="25">Belongs to the adenylyl cyclase class-4/guanylyl cyclase family.</text>
</comment>
<keyword evidence="9" id="KW-0812">Transmembrane</keyword>
<keyword evidence="28" id="KW-1185">Reference proteome</keyword>
<evidence type="ECO:0000256" key="20">
    <source>
        <dbReference type="ARBA" id="ARBA00040910"/>
    </source>
</evidence>
<evidence type="ECO:0000259" key="26">
    <source>
        <dbReference type="PROSITE" id="PS50125"/>
    </source>
</evidence>
<comment type="function">
    <text evidence="24">Catalyzes the formation of the signaling molecule cAMP in response to G-protein signaling. Mediates signaling downstream of ADRB1. Regulates the increase of free cytosolic Ca(2+) in response to increased blood glucose levels and contributes to the regulation of Ca(2+)-dependent insulin secretion.</text>
</comment>
<evidence type="ECO:0000313" key="28">
    <source>
        <dbReference type="Proteomes" id="UP000237246"/>
    </source>
</evidence>
<keyword evidence="14" id="KW-1133">Transmembrane helix</keyword>